<dbReference type="PANTHER" id="PTHR43877">
    <property type="entry name" value="AMINOALKYLPHOSPHONATE N-ACETYLTRANSFERASE-RELATED-RELATED"/>
    <property type="match status" value="1"/>
</dbReference>
<keyword evidence="5" id="KW-1185">Reference proteome</keyword>
<dbReference type="SUPFAM" id="SSF55729">
    <property type="entry name" value="Acyl-CoA N-acyltransferases (Nat)"/>
    <property type="match status" value="1"/>
</dbReference>
<gene>
    <name evidence="4" type="ORF">JY500_01655</name>
</gene>
<feature type="domain" description="N-acetyltransferase" evidence="3">
    <location>
        <begin position="6"/>
        <end position="169"/>
    </location>
</feature>
<evidence type="ECO:0000259" key="3">
    <source>
        <dbReference type="PROSITE" id="PS51186"/>
    </source>
</evidence>
<dbReference type="Proteomes" id="UP000663570">
    <property type="component" value="Chromosome"/>
</dbReference>
<evidence type="ECO:0000313" key="5">
    <source>
        <dbReference type="Proteomes" id="UP000663570"/>
    </source>
</evidence>
<name>A0ABX7MCN9_9RHOO</name>
<proteinExistence type="predicted"/>
<dbReference type="EMBL" id="CP071060">
    <property type="protein sequence ID" value="QSI77387.1"/>
    <property type="molecule type" value="Genomic_DNA"/>
</dbReference>
<dbReference type="PROSITE" id="PS51186">
    <property type="entry name" value="GNAT"/>
    <property type="match status" value="1"/>
</dbReference>
<reference evidence="4 5" key="1">
    <citation type="submission" date="2021-02" db="EMBL/GenBank/DDBJ databases">
        <title>Niveibacterium changnyeongensis HC41.</title>
        <authorList>
            <person name="Kang M."/>
        </authorList>
    </citation>
    <scope>NUCLEOTIDE SEQUENCE [LARGE SCALE GENOMIC DNA]</scope>
    <source>
        <strain evidence="4 5">HC41</strain>
    </source>
</reference>
<dbReference type="CDD" id="cd04301">
    <property type="entry name" value="NAT_SF"/>
    <property type="match status" value="1"/>
</dbReference>
<evidence type="ECO:0000256" key="2">
    <source>
        <dbReference type="ARBA" id="ARBA00023315"/>
    </source>
</evidence>
<dbReference type="Gene3D" id="3.40.630.30">
    <property type="match status" value="1"/>
</dbReference>
<organism evidence="4 5">
    <name type="scientific">Niveibacterium microcysteis</name>
    <dbReference type="NCBI Taxonomy" id="2811415"/>
    <lineage>
        <taxon>Bacteria</taxon>
        <taxon>Pseudomonadati</taxon>
        <taxon>Pseudomonadota</taxon>
        <taxon>Betaproteobacteria</taxon>
        <taxon>Rhodocyclales</taxon>
        <taxon>Rhodocyclaceae</taxon>
        <taxon>Niveibacterium</taxon>
    </lineage>
</organism>
<keyword evidence="1" id="KW-0808">Transferase</keyword>
<dbReference type="InterPro" id="IPR016181">
    <property type="entry name" value="Acyl_CoA_acyltransferase"/>
</dbReference>
<keyword evidence="2" id="KW-0012">Acyltransferase</keyword>
<evidence type="ECO:0000256" key="1">
    <source>
        <dbReference type="ARBA" id="ARBA00022679"/>
    </source>
</evidence>
<sequence length="176" mass="19513">MIAEDLRFRIAGAADASAVAQLHAASWRSAYRGVLRDDYLDGTLAIERAALWHARLVNGADAPLEVLLMEDSRGLLGFGCLCPDADPAWGPLIDNLHVQPALRGEGLGRRLMMALCDRMAARAITTGFHLWVLEANLAARAFYRRLGGCEQTPEYHEMPDGERYPCLRVSWARRPI</sequence>
<evidence type="ECO:0000313" key="4">
    <source>
        <dbReference type="EMBL" id="QSI77387.1"/>
    </source>
</evidence>
<dbReference type="Pfam" id="PF00583">
    <property type="entry name" value="Acetyltransf_1"/>
    <property type="match status" value="1"/>
</dbReference>
<dbReference type="RefSeq" id="WP_206254844.1">
    <property type="nucleotide sequence ID" value="NZ_CP071060.1"/>
</dbReference>
<dbReference type="InterPro" id="IPR050832">
    <property type="entry name" value="Bact_Acetyltransf"/>
</dbReference>
<protein>
    <submittedName>
        <fullName evidence="4">GNAT family N-acetyltransferase</fullName>
    </submittedName>
</protein>
<dbReference type="PANTHER" id="PTHR43877:SF1">
    <property type="entry name" value="ACETYLTRANSFERASE"/>
    <property type="match status" value="1"/>
</dbReference>
<dbReference type="InterPro" id="IPR000182">
    <property type="entry name" value="GNAT_dom"/>
</dbReference>
<accession>A0ABX7MCN9</accession>